<dbReference type="Proteomes" id="UP000025047">
    <property type="component" value="Unassembled WGS sequence"/>
</dbReference>
<gene>
    <name evidence="2" type="ORF">Lokhon_00909</name>
</gene>
<evidence type="ECO:0000313" key="3">
    <source>
        <dbReference type="Proteomes" id="UP000025047"/>
    </source>
</evidence>
<evidence type="ECO:0000313" key="2">
    <source>
        <dbReference type="EMBL" id="EYD73379.1"/>
    </source>
</evidence>
<comment type="caution">
    <text evidence="2">The sequence shown here is derived from an EMBL/GenBank/DDBJ whole genome shotgun (WGS) entry which is preliminary data.</text>
</comment>
<keyword evidence="1" id="KW-1133">Transmembrane helix</keyword>
<protein>
    <recommendedName>
        <fullName evidence="4">Cobalt transporter subunit CbtB</fullName>
    </recommendedName>
</protein>
<keyword evidence="1" id="KW-0472">Membrane</keyword>
<reference evidence="2 3" key="1">
    <citation type="submission" date="2013-03" db="EMBL/GenBank/DDBJ databases">
        <authorList>
            <person name="Fiebig A."/>
            <person name="Goeker M."/>
            <person name="Klenk H.-P.P."/>
        </authorList>
    </citation>
    <scope>NUCLEOTIDE SEQUENCE [LARGE SCALE GENOMIC DNA]</scope>
    <source>
        <strain evidence="2 3">DSM 17492</strain>
    </source>
</reference>
<dbReference type="PATRIC" id="fig|1122180.6.peg.903"/>
<dbReference type="eggNOG" id="ENOG5033EGJ">
    <property type="taxonomic scope" value="Bacteria"/>
</dbReference>
<dbReference type="RefSeq" id="WP_017927596.1">
    <property type="nucleotide sequence ID" value="NZ_KB822996.1"/>
</dbReference>
<sequence>MTTRTFAATGASTDIMTIAFAAILGLGLIFAAGFSQAGAMHDVAHDSRHATGFPCH</sequence>
<organism evidence="2 3">
    <name type="scientific">Limimaricola hongkongensis DSM 17492</name>
    <dbReference type="NCBI Taxonomy" id="1122180"/>
    <lineage>
        <taxon>Bacteria</taxon>
        <taxon>Pseudomonadati</taxon>
        <taxon>Pseudomonadota</taxon>
        <taxon>Alphaproteobacteria</taxon>
        <taxon>Rhodobacterales</taxon>
        <taxon>Paracoccaceae</taxon>
        <taxon>Limimaricola</taxon>
    </lineage>
</organism>
<keyword evidence="1" id="KW-0812">Transmembrane</keyword>
<accession>A0A017HHV8</accession>
<keyword evidence="3" id="KW-1185">Reference proteome</keyword>
<dbReference type="STRING" id="1122180.Lokhon_00909"/>
<dbReference type="InterPro" id="IPR012667">
    <property type="entry name" value="CbtB_put"/>
</dbReference>
<feature type="transmembrane region" description="Helical" evidence="1">
    <location>
        <begin position="15"/>
        <end position="34"/>
    </location>
</feature>
<evidence type="ECO:0000256" key="1">
    <source>
        <dbReference type="SAM" id="Phobius"/>
    </source>
</evidence>
<proteinExistence type="predicted"/>
<dbReference type="EMBL" id="APGJ01000003">
    <property type="protein sequence ID" value="EYD73379.1"/>
    <property type="molecule type" value="Genomic_DNA"/>
</dbReference>
<evidence type="ECO:0008006" key="4">
    <source>
        <dbReference type="Google" id="ProtNLM"/>
    </source>
</evidence>
<dbReference type="HOGENOM" id="CLU_185810_1_0_5"/>
<dbReference type="Pfam" id="PF09489">
    <property type="entry name" value="CbtB"/>
    <property type="match status" value="1"/>
</dbReference>
<name>A0A017HHV8_9RHOB</name>
<dbReference type="AlphaFoldDB" id="A0A017HHV8"/>